<dbReference type="Proteomes" id="UP000298050">
    <property type="component" value="Unassembled WGS sequence"/>
</dbReference>
<protein>
    <recommendedName>
        <fullName evidence="1">Chemoreceptor zinc-binding domain-containing protein</fullName>
    </recommendedName>
</protein>
<sequence>MSIHEEIPKAVAAHGKWKSKLRAAIDTGEAESTPEKVKMDNNCSFGIWLHERIDDQHRGSPFYRDVLQLHADFHKEAGSILELALNGDKDEANKRIGLGSNFSSISAQLTNKMTEWKESL</sequence>
<dbReference type="InterPro" id="IPR025991">
    <property type="entry name" value="Chemoreceptor_zinc-bind_dom"/>
</dbReference>
<dbReference type="OrthoDB" id="9808588at2"/>
<keyword evidence="3" id="KW-1185">Reference proteome</keyword>
<accession>A0A4Z0LZ00</accession>
<reference evidence="2 3" key="1">
    <citation type="submission" date="2019-04" db="EMBL/GenBank/DDBJ databases">
        <title>Taxonomy of novel Haliea sp. from mangrove soil of West Coast of India.</title>
        <authorList>
            <person name="Verma A."/>
            <person name="Kumar P."/>
            <person name="Krishnamurthi S."/>
        </authorList>
    </citation>
    <scope>NUCLEOTIDE SEQUENCE [LARGE SCALE GENOMIC DNA]</scope>
    <source>
        <strain evidence="2 3">SAOS-164</strain>
    </source>
</reference>
<comment type="caution">
    <text evidence="2">The sequence shown here is derived from an EMBL/GenBank/DDBJ whole genome shotgun (WGS) entry which is preliminary data.</text>
</comment>
<gene>
    <name evidence="2" type="ORF">E4634_15280</name>
</gene>
<evidence type="ECO:0000313" key="2">
    <source>
        <dbReference type="EMBL" id="TGD72325.1"/>
    </source>
</evidence>
<dbReference type="RefSeq" id="WP_135445448.1">
    <property type="nucleotide sequence ID" value="NZ_SRLE01000010.1"/>
</dbReference>
<name>A0A4Z0LZ00_9GAMM</name>
<dbReference type="Pfam" id="PF13682">
    <property type="entry name" value="CZB"/>
    <property type="match status" value="1"/>
</dbReference>
<proteinExistence type="predicted"/>
<organism evidence="2 3">
    <name type="scientific">Mangrovimicrobium sediminis</name>
    <dbReference type="NCBI Taxonomy" id="2562682"/>
    <lineage>
        <taxon>Bacteria</taxon>
        <taxon>Pseudomonadati</taxon>
        <taxon>Pseudomonadota</taxon>
        <taxon>Gammaproteobacteria</taxon>
        <taxon>Cellvibrionales</taxon>
        <taxon>Halieaceae</taxon>
        <taxon>Mangrovimicrobium</taxon>
    </lineage>
</organism>
<dbReference type="EMBL" id="SRLE01000010">
    <property type="protein sequence ID" value="TGD72325.1"/>
    <property type="molecule type" value="Genomic_DNA"/>
</dbReference>
<dbReference type="Gene3D" id="1.20.120.30">
    <property type="entry name" value="Aspartate receptor, ligand-binding domain"/>
    <property type="match status" value="1"/>
</dbReference>
<evidence type="ECO:0000313" key="3">
    <source>
        <dbReference type="Proteomes" id="UP000298050"/>
    </source>
</evidence>
<feature type="domain" description="Chemoreceptor zinc-binding" evidence="1">
    <location>
        <begin position="14"/>
        <end position="80"/>
    </location>
</feature>
<dbReference type="AlphaFoldDB" id="A0A4Z0LZ00"/>
<evidence type="ECO:0000259" key="1">
    <source>
        <dbReference type="Pfam" id="PF13682"/>
    </source>
</evidence>